<dbReference type="CDD" id="cd13128">
    <property type="entry name" value="MATE_Wzx_like"/>
    <property type="match status" value="1"/>
</dbReference>
<feature type="transmembrane region" description="Helical" evidence="5">
    <location>
        <begin position="221"/>
        <end position="241"/>
    </location>
</feature>
<dbReference type="Pfam" id="PF01943">
    <property type="entry name" value="Polysacc_synt"/>
    <property type="match status" value="1"/>
</dbReference>
<feature type="transmembrane region" description="Helical" evidence="5">
    <location>
        <begin position="261"/>
        <end position="281"/>
    </location>
</feature>
<feature type="transmembrane region" description="Helical" evidence="5">
    <location>
        <begin position="122"/>
        <end position="142"/>
    </location>
</feature>
<comment type="caution">
    <text evidence="6">The sequence shown here is derived from an EMBL/GenBank/DDBJ whole genome shotgun (WGS) entry which is preliminary data.</text>
</comment>
<reference evidence="7" key="1">
    <citation type="journal article" date="2019" name="Int. J. Syst. Evol. Microbiol.">
        <title>The Global Catalogue of Microorganisms (GCM) 10K type strain sequencing project: providing services to taxonomists for standard genome sequencing and annotation.</title>
        <authorList>
            <consortium name="The Broad Institute Genomics Platform"/>
            <consortium name="The Broad Institute Genome Sequencing Center for Infectious Disease"/>
            <person name="Wu L."/>
            <person name="Ma J."/>
        </authorList>
    </citation>
    <scope>NUCLEOTIDE SEQUENCE [LARGE SCALE GENOMIC DNA]</scope>
    <source>
        <strain evidence="7">CGMCC 1.15288</strain>
    </source>
</reference>
<dbReference type="Proteomes" id="UP000600214">
    <property type="component" value="Unassembled WGS sequence"/>
</dbReference>
<name>A0ABQ1YJB6_9BACT</name>
<feature type="transmembrane region" description="Helical" evidence="5">
    <location>
        <begin position="337"/>
        <end position="362"/>
    </location>
</feature>
<feature type="transmembrane region" description="Helical" evidence="5">
    <location>
        <begin position="394"/>
        <end position="415"/>
    </location>
</feature>
<dbReference type="InterPro" id="IPR002797">
    <property type="entry name" value="Polysacc_synth"/>
</dbReference>
<feature type="transmembrane region" description="Helical" evidence="5">
    <location>
        <begin position="90"/>
        <end position="116"/>
    </location>
</feature>
<dbReference type="InterPro" id="IPR052556">
    <property type="entry name" value="PolySynth_Transporter"/>
</dbReference>
<evidence type="ECO:0000256" key="5">
    <source>
        <dbReference type="SAM" id="Phobius"/>
    </source>
</evidence>
<organism evidence="6 7">
    <name type="scientific">Dyadobacter endophyticus</name>
    <dbReference type="NCBI Taxonomy" id="1749036"/>
    <lineage>
        <taxon>Bacteria</taxon>
        <taxon>Pseudomonadati</taxon>
        <taxon>Bacteroidota</taxon>
        <taxon>Cytophagia</taxon>
        <taxon>Cytophagales</taxon>
        <taxon>Spirosomataceae</taxon>
        <taxon>Dyadobacter</taxon>
    </lineage>
</organism>
<evidence type="ECO:0000256" key="2">
    <source>
        <dbReference type="ARBA" id="ARBA00022692"/>
    </source>
</evidence>
<protein>
    <submittedName>
        <fullName evidence="6">O-unit flippase</fullName>
    </submittedName>
</protein>
<feature type="transmembrane region" description="Helical" evidence="5">
    <location>
        <begin position="18"/>
        <end position="43"/>
    </location>
</feature>
<evidence type="ECO:0000256" key="3">
    <source>
        <dbReference type="ARBA" id="ARBA00022989"/>
    </source>
</evidence>
<sequence length="439" mass="49099">MPFTVYVDKIRARMHSPVLLNILWLSFDKASRLLIGMVVGIWVARYLGPSQWGELNYSLAIISILVAIANLGMDGFLVKEIVSSPDKRNEILGTAFITRLILIPLGLIAAALYLYLLDSPVNSYYILALLSPSFLIAPLDVIDLDFQSRLQSKLTVVSKNLGYFVGAAIKVYFLYSQKSLLWFAAAVGIETVFSYLFLVFNYQRKQSILRWSFSKSRAGELLRAGWPFMISNIAVILYMRVDQLMIGSLAGKVELGLFSSAVKVTDIFVFIPIAVSGSYLSTLVKVKKEASDLIFIEKIHHFFVWMARLSILIAVSVSFFSSQIVEILYGSQYSGASAILIVHIWALVPMFLGVAAGQYLVIENLQQYNVYKTGIGLLLNVLLNLLLIPKMGALGAATATLVSYYVSAIFSNFLFPATRKLFMHQVRSIKMILAFKWQR</sequence>
<feature type="transmembrane region" description="Helical" evidence="5">
    <location>
        <begin position="181"/>
        <end position="200"/>
    </location>
</feature>
<evidence type="ECO:0000313" key="7">
    <source>
        <dbReference type="Proteomes" id="UP000600214"/>
    </source>
</evidence>
<evidence type="ECO:0000256" key="1">
    <source>
        <dbReference type="ARBA" id="ARBA00004141"/>
    </source>
</evidence>
<dbReference type="PANTHER" id="PTHR43424">
    <property type="entry name" value="LOCUS PUTATIVE PROTEIN 1-RELATED"/>
    <property type="match status" value="1"/>
</dbReference>
<keyword evidence="4 5" id="KW-0472">Membrane</keyword>
<evidence type="ECO:0000313" key="6">
    <source>
        <dbReference type="EMBL" id="GGH26264.1"/>
    </source>
</evidence>
<keyword evidence="7" id="KW-1185">Reference proteome</keyword>
<dbReference type="PANTHER" id="PTHR43424:SF1">
    <property type="entry name" value="LOCUS PUTATIVE PROTEIN 1-RELATED"/>
    <property type="match status" value="1"/>
</dbReference>
<feature type="transmembrane region" description="Helical" evidence="5">
    <location>
        <begin position="302"/>
        <end position="325"/>
    </location>
</feature>
<gene>
    <name evidence="6" type="ORF">GCM10007423_11110</name>
</gene>
<keyword evidence="2 5" id="KW-0812">Transmembrane</keyword>
<feature type="transmembrane region" description="Helical" evidence="5">
    <location>
        <begin position="55"/>
        <end position="78"/>
    </location>
</feature>
<comment type="subcellular location">
    <subcellularLocation>
        <location evidence="1">Membrane</location>
        <topology evidence="1">Multi-pass membrane protein</topology>
    </subcellularLocation>
</comment>
<feature type="transmembrane region" description="Helical" evidence="5">
    <location>
        <begin position="369"/>
        <end position="388"/>
    </location>
</feature>
<proteinExistence type="predicted"/>
<dbReference type="EMBL" id="BMIA01000001">
    <property type="protein sequence ID" value="GGH26264.1"/>
    <property type="molecule type" value="Genomic_DNA"/>
</dbReference>
<keyword evidence="3 5" id="KW-1133">Transmembrane helix</keyword>
<evidence type="ECO:0000256" key="4">
    <source>
        <dbReference type="ARBA" id="ARBA00023136"/>
    </source>
</evidence>
<accession>A0ABQ1YJB6</accession>